<organism evidence="10 11">
    <name type="scientific">Octopus vulgaris</name>
    <name type="common">Common octopus</name>
    <dbReference type="NCBI Taxonomy" id="6645"/>
    <lineage>
        <taxon>Eukaryota</taxon>
        <taxon>Metazoa</taxon>
        <taxon>Spiralia</taxon>
        <taxon>Lophotrochozoa</taxon>
        <taxon>Mollusca</taxon>
        <taxon>Cephalopoda</taxon>
        <taxon>Coleoidea</taxon>
        <taxon>Octopodiformes</taxon>
        <taxon>Octopoda</taxon>
        <taxon>Incirrata</taxon>
        <taxon>Octopodidae</taxon>
        <taxon>Octopus</taxon>
    </lineage>
</organism>
<comment type="subcellular location">
    <subcellularLocation>
        <location evidence="1">Nucleus</location>
    </subcellularLocation>
</comment>
<comment type="similarity">
    <text evidence="2">Belongs to the bZIP family. C/EBP subfamily.</text>
</comment>
<accession>A0AA36F5E0</accession>
<dbReference type="EMBL" id="OX597818">
    <property type="protein sequence ID" value="CAI9723008.1"/>
    <property type="molecule type" value="Genomic_DNA"/>
</dbReference>
<dbReference type="InterPro" id="IPR031106">
    <property type="entry name" value="C/EBP"/>
</dbReference>
<feature type="domain" description="BZIP" evidence="9">
    <location>
        <begin position="34"/>
        <end position="97"/>
    </location>
</feature>
<reference evidence="10" key="1">
    <citation type="submission" date="2023-08" db="EMBL/GenBank/DDBJ databases">
        <authorList>
            <person name="Alioto T."/>
            <person name="Alioto T."/>
            <person name="Gomez Garrido J."/>
        </authorList>
    </citation>
    <scope>NUCLEOTIDE SEQUENCE</scope>
</reference>
<evidence type="ECO:0000256" key="3">
    <source>
        <dbReference type="ARBA" id="ARBA00023015"/>
    </source>
</evidence>
<gene>
    <name evidence="10" type="ORF">OCTVUL_1B023948</name>
</gene>
<evidence type="ECO:0000256" key="4">
    <source>
        <dbReference type="ARBA" id="ARBA00023125"/>
    </source>
</evidence>
<dbReference type="GO" id="GO:0000978">
    <property type="term" value="F:RNA polymerase II cis-regulatory region sequence-specific DNA binding"/>
    <property type="evidence" value="ECO:0007669"/>
    <property type="project" value="TreeGrafter"/>
</dbReference>
<evidence type="ECO:0000256" key="1">
    <source>
        <dbReference type="ARBA" id="ARBA00004123"/>
    </source>
</evidence>
<dbReference type="GO" id="GO:0000981">
    <property type="term" value="F:DNA-binding transcription factor activity, RNA polymerase II-specific"/>
    <property type="evidence" value="ECO:0007669"/>
    <property type="project" value="TreeGrafter"/>
</dbReference>
<dbReference type="PANTHER" id="PTHR23334">
    <property type="entry name" value="CCAAT/ENHANCER BINDING PROTEIN"/>
    <property type="match status" value="1"/>
</dbReference>
<keyword evidence="3" id="KW-0805">Transcription regulation</keyword>
<evidence type="ECO:0000313" key="11">
    <source>
        <dbReference type="Proteomes" id="UP001162480"/>
    </source>
</evidence>
<dbReference type="GO" id="GO:0006351">
    <property type="term" value="P:DNA-templated transcription"/>
    <property type="evidence" value="ECO:0007669"/>
    <property type="project" value="InterPro"/>
</dbReference>
<dbReference type="InterPro" id="IPR046347">
    <property type="entry name" value="bZIP_sf"/>
</dbReference>
<keyword evidence="7" id="KW-0175">Coiled coil</keyword>
<dbReference type="Gene3D" id="1.20.5.170">
    <property type="match status" value="1"/>
</dbReference>
<evidence type="ECO:0000259" key="9">
    <source>
        <dbReference type="PROSITE" id="PS50217"/>
    </source>
</evidence>
<evidence type="ECO:0000313" key="10">
    <source>
        <dbReference type="EMBL" id="CAI9723008.1"/>
    </source>
</evidence>
<proteinExistence type="inferred from homology"/>
<evidence type="ECO:0000256" key="2">
    <source>
        <dbReference type="ARBA" id="ARBA00006951"/>
    </source>
</evidence>
<feature type="coiled-coil region" evidence="7">
    <location>
        <begin position="59"/>
        <end position="93"/>
    </location>
</feature>
<evidence type="ECO:0000256" key="8">
    <source>
        <dbReference type="SAM" id="MobiDB-lite"/>
    </source>
</evidence>
<evidence type="ECO:0000256" key="6">
    <source>
        <dbReference type="ARBA" id="ARBA00023242"/>
    </source>
</evidence>
<dbReference type="SMART" id="SM00338">
    <property type="entry name" value="BRLZ"/>
    <property type="match status" value="1"/>
</dbReference>
<evidence type="ECO:0000256" key="7">
    <source>
        <dbReference type="SAM" id="Coils"/>
    </source>
</evidence>
<protein>
    <submittedName>
        <fullName evidence="10">CCAAT/enhancer-binding protein gamma-like</fullName>
    </submittedName>
</protein>
<keyword evidence="11" id="KW-1185">Reference proteome</keyword>
<name>A0AA36F5E0_OCTVU</name>
<keyword evidence="6" id="KW-0539">Nucleus</keyword>
<dbReference type="SUPFAM" id="SSF57959">
    <property type="entry name" value="Leucine zipper domain"/>
    <property type="match status" value="1"/>
</dbReference>
<feature type="region of interest" description="Disordered" evidence="8">
    <location>
        <begin position="1"/>
        <end position="37"/>
    </location>
</feature>
<dbReference type="InterPro" id="IPR004827">
    <property type="entry name" value="bZIP"/>
</dbReference>
<dbReference type="AlphaFoldDB" id="A0AA36F5E0"/>
<dbReference type="Pfam" id="PF07716">
    <property type="entry name" value="bZIP_2"/>
    <property type="match status" value="1"/>
</dbReference>
<evidence type="ECO:0000256" key="5">
    <source>
        <dbReference type="ARBA" id="ARBA00023163"/>
    </source>
</evidence>
<keyword evidence="4" id="KW-0238">DNA-binding</keyword>
<dbReference type="PANTHER" id="PTHR23334:SF69">
    <property type="entry name" value="CCAAT_ENHANCER-BINDING PROTEIN GAMMA"/>
    <property type="match status" value="1"/>
</dbReference>
<dbReference type="GO" id="GO:0005634">
    <property type="term" value="C:nucleus"/>
    <property type="evidence" value="ECO:0007669"/>
    <property type="project" value="UniProtKB-SubCell"/>
</dbReference>
<dbReference type="PROSITE" id="PS50217">
    <property type="entry name" value="BZIP"/>
    <property type="match status" value="1"/>
</dbReference>
<keyword evidence="5" id="KW-0804">Transcription</keyword>
<dbReference type="Proteomes" id="UP001162480">
    <property type="component" value="Chromosome 5"/>
</dbReference>
<sequence>MPKKQTVMDNSMEDLKNGNGDASITSSIQDEKSGDMYKKRRLRNNIAVRKCRSKNRLKAKETIDRVTRLRKENQDLQQKIQTLNKELSFLRDLFVGHNSSMEEGHCNIDLNCPEKQNYDHEYSVTHKTIKSEKEFVSNDWEKS</sequence>